<dbReference type="InterPro" id="IPR000182">
    <property type="entry name" value="GNAT_dom"/>
</dbReference>
<organism evidence="2 3">
    <name type="scientific">Paenibacillus chondroitinus</name>
    <dbReference type="NCBI Taxonomy" id="59842"/>
    <lineage>
        <taxon>Bacteria</taxon>
        <taxon>Bacillati</taxon>
        <taxon>Bacillota</taxon>
        <taxon>Bacilli</taxon>
        <taxon>Bacillales</taxon>
        <taxon>Paenibacillaceae</taxon>
        <taxon>Paenibacillus</taxon>
    </lineage>
</organism>
<dbReference type="CDD" id="cd04301">
    <property type="entry name" value="NAT_SF"/>
    <property type="match status" value="1"/>
</dbReference>
<feature type="domain" description="N-acetyltransferase" evidence="1">
    <location>
        <begin position="12"/>
        <end position="155"/>
    </location>
</feature>
<sequence length="155" mass="18803">MERITWHFPTAMSSKKLTHELEEQIFYQLATEFSDLLNRNVRINNDLPIRFEDRSSTNVFYQAKQFQLTILLNKESYLFDYPEPIIKICWFTVQPQNQGLGTKLMKHFLRTLSETSYERVILDTRDDEGRRFWRRLGFNPSSENWHLNWFLKIPH</sequence>
<dbReference type="InterPro" id="IPR016181">
    <property type="entry name" value="Acyl_CoA_acyltransferase"/>
</dbReference>
<evidence type="ECO:0000313" key="3">
    <source>
        <dbReference type="Proteomes" id="UP001355653"/>
    </source>
</evidence>
<dbReference type="Pfam" id="PF00583">
    <property type="entry name" value="Acetyltransf_1"/>
    <property type="match status" value="1"/>
</dbReference>
<keyword evidence="3" id="KW-1185">Reference proteome</keyword>
<comment type="caution">
    <text evidence="2">The sequence shown here is derived from an EMBL/GenBank/DDBJ whole genome shotgun (WGS) entry which is preliminary data.</text>
</comment>
<dbReference type="Proteomes" id="UP001355653">
    <property type="component" value="Unassembled WGS sequence"/>
</dbReference>
<dbReference type="RefSeq" id="WP_127449884.1">
    <property type="nucleotide sequence ID" value="NZ_JAROBY010000045.1"/>
</dbReference>
<evidence type="ECO:0000259" key="1">
    <source>
        <dbReference type="PROSITE" id="PS51186"/>
    </source>
</evidence>
<dbReference type="EMBL" id="JAROBY010000045">
    <property type="protein sequence ID" value="MEB4797210.1"/>
    <property type="molecule type" value="Genomic_DNA"/>
</dbReference>
<gene>
    <name evidence="2" type="ORF">P5G65_25215</name>
</gene>
<dbReference type="SUPFAM" id="SSF55729">
    <property type="entry name" value="Acyl-CoA N-acyltransferases (Nat)"/>
    <property type="match status" value="1"/>
</dbReference>
<evidence type="ECO:0000313" key="2">
    <source>
        <dbReference type="EMBL" id="MEB4797210.1"/>
    </source>
</evidence>
<proteinExistence type="predicted"/>
<dbReference type="Gene3D" id="3.40.630.30">
    <property type="match status" value="1"/>
</dbReference>
<name>A0ABU6DIL4_9BACL</name>
<reference evidence="2 3" key="1">
    <citation type="submission" date="2023-03" db="EMBL/GenBank/DDBJ databases">
        <title>Bacillus Genome Sequencing.</title>
        <authorList>
            <person name="Dunlap C."/>
        </authorList>
    </citation>
    <scope>NUCLEOTIDE SEQUENCE [LARGE SCALE GENOMIC DNA]</scope>
    <source>
        <strain evidence="2 3">NRS-1351</strain>
    </source>
</reference>
<dbReference type="PROSITE" id="PS51186">
    <property type="entry name" value="GNAT"/>
    <property type="match status" value="1"/>
</dbReference>
<accession>A0ABU6DIL4</accession>
<protein>
    <submittedName>
        <fullName evidence="2">GNAT family N-acetyltransferase</fullName>
    </submittedName>
</protein>